<dbReference type="RefSeq" id="WP_253077355.1">
    <property type="nucleotide sequence ID" value="NZ_JAMXWN010000019.1"/>
</dbReference>
<evidence type="ECO:0000313" key="2">
    <source>
        <dbReference type="EMBL" id="MFC6385234.1"/>
    </source>
</evidence>
<gene>
    <name evidence="2" type="ORF">ACFP7A_01360</name>
</gene>
<protein>
    <submittedName>
        <fullName evidence="2">Siphovirus Gp157 family protein</fullName>
    </submittedName>
</protein>
<keyword evidence="3" id="KW-1185">Reference proteome</keyword>
<name>A0ABW1WDI6_9BACL</name>
<feature type="coiled-coil region" evidence="1">
    <location>
        <begin position="45"/>
        <end position="86"/>
    </location>
</feature>
<dbReference type="EMBL" id="JBHSTQ010000001">
    <property type="protein sequence ID" value="MFC6385234.1"/>
    <property type="molecule type" value="Genomic_DNA"/>
</dbReference>
<comment type="caution">
    <text evidence="2">The sequence shown here is derived from an EMBL/GenBank/DDBJ whole genome shotgun (WGS) entry which is preliminary data.</text>
</comment>
<sequence length="158" mass="17883">MYDLTDKYRQLLDIAEDVDSDLLSDTLESIHDAIEVKAESTAAVIKEIEKDVTGLKSEIDRLTKRKQAYENNVKRLKQHLLESLEKANIQKVKGHKFTVSTRFNAPHAVITDENMIPVQFIKTVETIDKSGLTALLKTSEGKNVKGAYLQKTKSLQIR</sequence>
<dbReference type="InterPro" id="IPR008840">
    <property type="entry name" value="Sipho_Gp157"/>
</dbReference>
<proteinExistence type="predicted"/>
<dbReference type="Pfam" id="PF05565">
    <property type="entry name" value="Sipho_Gp157"/>
    <property type="match status" value="1"/>
</dbReference>
<organism evidence="2 3">
    <name type="scientific">Sporolactobacillus kofuensis</name>
    <dbReference type="NCBI Taxonomy" id="269672"/>
    <lineage>
        <taxon>Bacteria</taxon>
        <taxon>Bacillati</taxon>
        <taxon>Bacillota</taxon>
        <taxon>Bacilli</taxon>
        <taxon>Bacillales</taxon>
        <taxon>Sporolactobacillaceae</taxon>
        <taxon>Sporolactobacillus</taxon>
    </lineage>
</organism>
<evidence type="ECO:0000256" key="1">
    <source>
        <dbReference type="SAM" id="Coils"/>
    </source>
</evidence>
<evidence type="ECO:0000313" key="3">
    <source>
        <dbReference type="Proteomes" id="UP001596267"/>
    </source>
</evidence>
<keyword evidence="1" id="KW-0175">Coiled coil</keyword>
<reference evidence="3" key="1">
    <citation type="journal article" date="2019" name="Int. J. Syst. Evol. Microbiol.">
        <title>The Global Catalogue of Microorganisms (GCM) 10K type strain sequencing project: providing services to taxonomists for standard genome sequencing and annotation.</title>
        <authorList>
            <consortium name="The Broad Institute Genomics Platform"/>
            <consortium name="The Broad Institute Genome Sequencing Center for Infectious Disease"/>
            <person name="Wu L."/>
            <person name="Ma J."/>
        </authorList>
    </citation>
    <scope>NUCLEOTIDE SEQUENCE [LARGE SCALE GENOMIC DNA]</scope>
    <source>
        <strain evidence="3">CCUG 42001</strain>
    </source>
</reference>
<dbReference type="Proteomes" id="UP001596267">
    <property type="component" value="Unassembled WGS sequence"/>
</dbReference>
<accession>A0ABW1WDI6</accession>